<evidence type="ECO:0000256" key="2">
    <source>
        <dbReference type="ARBA" id="ARBA00022723"/>
    </source>
</evidence>
<dbReference type="GO" id="GO:0008270">
    <property type="term" value="F:zinc ion binding"/>
    <property type="evidence" value="ECO:0007669"/>
    <property type="project" value="UniProtKB-KW"/>
</dbReference>
<dbReference type="EMBL" id="CAJOBJ010017564">
    <property type="protein sequence ID" value="CAF4193376.1"/>
    <property type="molecule type" value="Genomic_DNA"/>
</dbReference>
<evidence type="ECO:0000313" key="10">
    <source>
        <dbReference type="EMBL" id="CAF4193795.1"/>
    </source>
</evidence>
<gene>
    <name evidence="9" type="ORF">GIL414_LOCUS21307</name>
    <name evidence="10" type="ORF">GIL414_LOCUS21325</name>
</gene>
<keyword evidence="3" id="KW-0677">Repeat</keyword>
<evidence type="ECO:0000256" key="1">
    <source>
        <dbReference type="ARBA" id="ARBA00004123"/>
    </source>
</evidence>
<evidence type="ECO:0000256" key="5">
    <source>
        <dbReference type="ARBA" id="ARBA00022833"/>
    </source>
</evidence>
<dbReference type="GO" id="GO:0042800">
    <property type="term" value="F:histone H3K4 methyltransferase activity"/>
    <property type="evidence" value="ECO:0007669"/>
    <property type="project" value="TreeGrafter"/>
</dbReference>
<dbReference type="GO" id="GO:0045944">
    <property type="term" value="P:positive regulation of transcription by RNA polymerase II"/>
    <property type="evidence" value="ECO:0007669"/>
    <property type="project" value="TreeGrafter"/>
</dbReference>
<feature type="non-terminal residue" evidence="10">
    <location>
        <position position="1"/>
    </location>
</feature>
<dbReference type="PANTHER" id="PTHR45888">
    <property type="entry name" value="HL01030P-RELATED"/>
    <property type="match status" value="1"/>
</dbReference>
<dbReference type="PANTHER" id="PTHR45888:SF6">
    <property type="entry name" value="HL01030P-RELATED"/>
    <property type="match status" value="1"/>
</dbReference>
<accession>A0A8S2RXA9</accession>
<evidence type="ECO:0000256" key="4">
    <source>
        <dbReference type="ARBA" id="ARBA00022771"/>
    </source>
</evidence>
<comment type="caution">
    <text evidence="10">The sequence shown here is derived from an EMBL/GenBank/DDBJ whole genome shotgun (WGS) entry which is preliminary data.</text>
</comment>
<dbReference type="AlphaFoldDB" id="A0A8S2RXA9"/>
<keyword evidence="4" id="KW-0863">Zinc-finger</keyword>
<keyword evidence="6" id="KW-0805">Transcription regulation</keyword>
<dbReference type="GO" id="GO:0044666">
    <property type="term" value="C:MLL3/4 complex"/>
    <property type="evidence" value="ECO:0007669"/>
    <property type="project" value="TreeGrafter"/>
</dbReference>
<keyword evidence="8" id="KW-0539">Nucleus</keyword>
<comment type="subcellular location">
    <subcellularLocation>
        <location evidence="1">Nucleus</location>
    </subcellularLocation>
</comment>
<evidence type="ECO:0000256" key="7">
    <source>
        <dbReference type="ARBA" id="ARBA00023163"/>
    </source>
</evidence>
<evidence type="ECO:0000256" key="8">
    <source>
        <dbReference type="ARBA" id="ARBA00023242"/>
    </source>
</evidence>
<organism evidence="10 11">
    <name type="scientific">Rotaria magnacalcarata</name>
    <dbReference type="NCBI Taxonomy" id="392030"/>
    <lineage>
        <taxon>Eukaryota</taxon>
        <taxon>Metazoa</taxon>
        <taxon>Spiralia</taxon>
        <taxon>Gnathifera</taxon>
        <taxon>Rotifera</taxon>
        <taxon>Eurotatoria</taxon>
        <taxon>Bdelloidea</taxon>
        <taxon>Philodinida</taxon>
        <taxon>Philodinidae</taxon>
        <taxon>Rotaria</taxon>
    </lineage>
</organism>
<proteinExistence type="predicted"/>
<evidence type="ECO:0000256" key="3">
    <source>
        <dbReference type="ARBA" id="ARBA00022737"/>
    </source>
</evidence>
<evidence type="ECO:0000313" key="11">
    <source>
        <dbReference type="Proteomes" id="UP000681720"/>
    </source>
</evidence>
<name>A0A8S2RXA9_9BILA</name>
<evidence type="ECO:0000313" key="9">
    <source>
        <dbReference type="EMBL" id="CAF4193376.1"/>
    </source>
</evidence>
<keyword evidence="5" id="KW-0862">Zinc</keyword>
<evidence type="ECO:0000256" key="6">
    <source>
        <dbReference type="ARBA" id="ARBA00023015"/>
    </source>
</evidence>
<dbReference type="EMBL" id="CAJOBJ010017630">
    <property type="protein sequence ID" value="CAF4193795.1"/>
    <property type="molecule type" value="Genomic_DNA"/>
</dbReference>
<dbReference type="Proteomes" id="UP000681720">
    <property type="component" value="Unassembled WGS sequence"/>
</dbReference>
<sequence>MPLTLNPTGCARSEPKLRTHFQRHAQALATSHSTRSNLPRTLYDVQGNQTSYGKHFVISKSTQYRKLKIEWRQNIYLAKSR</sequence>
<reference evidence="10" key="1">
    <citation type="submission" date="2021-02" db="EMBL/GenBank/DDBJ databases">
        <authorList>
            <person name="Nowell W R."/>
        </authorList>
    </citation>
    <scope>NUCLEOTIDE SEQUENCE</scope>
</reference>
<protein>
    <submittedName>
        <fullName evidence="10">Uncharacterized protein</fullName>
    </submittedName>
</protein>
<dbReference type="GO" id="GO:0003713">
    <property type="term" value="F:transcription coactivator activity"/>
    <property type="evidence" value="ECO:0007669"/>
    <property type="project" value="TreeGrafter"/>
</dbReference>
<keyword evidence="7" id="KW-0804">Transcription</keyword>
<keyword evidence="2" id="KW-0479">Metal-binding</keyword>